<keyword evidence="5" id="KW-0547">Nucleotide-binding</keyword>
<dbReference type="Gene3D" id="3.30.450.20">
    <property type="entry name" value="PAS domain"/>
    <property type="match status" value="2"/>
</dbReference>
<evidence type="ECO:0000256" key="3">
    <source>
        <dbReference type="ARBA" id="ARBA00022553"/>
    </source>
</evidence>
<dbReference type="NCBIfam" id="TIGR00229">
    <property type="entry name" value="sensory_box"/>
    <property type="match status" value="1"/>
</dbReference>
<dbReference type="SMART" id="SM00387">
    <property type="entry name" value="HATPase_c"/>
    <property type="match status" value="1"/>
</dbReference>
<accession>A0ABW3UJC0</accession>
<dbReference type="Gene3D" id="3.30.565.10">
    <property type="entry name" value="Histidine kinase-like ATPase, C-terminal domain"/>
    <property type="match status" value="1"/>
</dbReference>
<dbReference type="SUPFAM" id="SSF55874">
    <property type="entry name" value="ATPase domain of HSP90 chaperone/DNA topoisomerase II/histidine kinase"/>
    <property type="match status" value="1"/>
</dbReference>
<dbReference type="InterPro" id="IPR036097">
    <property type="entry name" value="HisK_dim/P_sf"/>
</dbReference>
<dbReference type="InterPro" id="IPR035965">
    <property type="entry name" value="PAS-like_dom_sf"/>
</dbReference>
<evidence type="ECO:0000256" key="8">
    <source>
        <dbReference type="ARBA" id="ARBA00023012"/>
    </source>
</evidence>
<dbReference type="PANTHER" id="PTHR43065">
    <property type="entry name" value="SENSOR HISTIDINE KINASE"/>
    <property type="match status" value="1"/>
</dbReference>
<dbReference type="CDD" id="cd00082">
    <property type="entry name" value="HisKA"/>
    <property type="match status" value="1"/>
</dbReference>
<evidence type="ECO:0000256" key="4">
    <source>
        <dbReference type="ARBA" id="ARBA00022679"/>
    </source>
</evidence>
<dbReference type="SMART" id="SM00091">
    <property type="entry name" value="PAS"/>
    <property type="match status" value="2"/>
</dbReference>
<feature type="domain" description="PAS" evidence="10">
    <location>
        <begin position="117"/>
        <end position="165"/>
    </location>
</feature>
<evidence type="ECO:0000256" key="6">
    <source>
        <dbReference type="ARBA" id="ARBA00022777"/>
    </source>
</evidence>
<evidence type="ECO:0000313" key="12">
    <source>
        <dbReference type="Proteomes" id="UP001597180"/>
    </source>
</evidence>
<keyword evidence="3" id="KW-0597">Phosphoprotein</keyword>
<dbReference type="InterPro" id="IPR005467">
    <property type="entry name" value="His_kinase_dom"/>
</dbReference>
<dbReference type="PRINTS" id="PR00344">
    <property type="entry name" value="BCTRLSENSOR"/>
</dbReference>
<dbReference type="SUPFAM" id="SSF47384">
    <property type="entry name" value="Homodimeric domain of signal transducing histidine kinase"/>
    <property type="match status" value="1"/>
</dbReference>
<sequence>MVDSHEQNEVLDRITDAFFAVNNAWEFTYINEEASRMLFRKADDLIGKTIWNEFPDAVHLTFFAQYQKAMCEQRRVEFEAYYPPLAAWLDVRAYPSSSGLSVYFQDITRRKGISLQKEQHFESLFTYNPDAVFAFDLEGNYLRVNPAMERMLVYSADELLGMSFVPLIPAEELDKTKMYFLKAAKGITQYYETRAYHKNGAIIDMKVTNMPIIVNNETVGVYGVAKDITQENNNKTMLLQAEKLTAVGQLAASIAHEIRNPLTSLKGFVQLIEQTLPGVSEHYFRIMKDELKRIELITSELLYLAKPQAQEFKSEQISQIIQDVILLMGSQALIHNVEIRTFHLEELPAVQCVAAQLKQVFINVIKNAMEAMPDGGKIDIMASRPNPDLIMIQIKDQGKGIPEEHISQIGSPFYSTKENGTGLGMMATQQIIHSHNGTLKISSSEGQGTTIHIGLPIYSEAYPSQYNA</sequence>
<dbReference type="PANTHER" id="PTHR43065:SF34">
    <property type="entry name" value="SPORULATION KINASE A"/>
    <property type="match status" value="1"/>
</dbReference>
<evidence type="ECO:0000256" key="7">
    <source>
        <dbReference type="ARBA" id="ARBA00022840"/>
    </source>
</evidence>
<dbReference type="Pfam" id="PF08448">
    <property type="entry name" value="PAS_4"/>
    <property type="match status" value="2"/>
</dbReference>
<dbReference type="InterPro" id="IPR036890">
    <property type="entry name" value="HATPase_C_sf"/>
</dbReference>
<dbReference type="Proteomes" id="UP001597180">
    <property type="component" value="Unassembled WGS sequence"/>
</dbReference>
<dbReference type="PROSITE" id="PS50112">
    <property type="entry name" value="PAS"/>
    <property type="match status" value="2"/>
</dbReference>
<evidence type="ECO:0000256" key="2">
    <source>
        <dbReference type="ARBA" id="ARBA00012438"/>
    </source>
</evidence>
<keyword evidence="7" id="KW-0067">ATP-binding</keyword>
<evidence type="ECO:0000313" key="11">
    <source>
        <dbReference type="EMBL" id="MFD1220671.1"/>
    </source>
</evidence>
<dbReference type="InterPro" id="IPR004358">
    <property type="entry name" value="Sig_transdc_His_kin-like_C"/>
</dbReference>
<gene>
    <name evidence="11" type="ORF">ACFQ4B_11105</name>
</gene>
<name>A0ABW3UJC0_9BACL</name>
<dbReference type="Pfam" id="PF00512">
    <property type="entry name" value="HisKA"/>
    <property type="match status" value="1"/>
</dbReference>
<evidence type="ECO:0000259" key="9">
    <source>
        <dbReference type="PROSITE" id="PS50109"/>
    </source>
</evidence>
<proteinExistence type="predicted"/>
<dbReference type="InterPro" id="IPR003594">
    <property type="entry name" value="HATPase_dom"/>
</dbReference>
<keyword evidence="8" id="KW-0902">Two-component regulatory system</keyword>
<keyword evidence="4" id="KW-0808">Transferase</keyword>
<feature type="domain" description="Histidine kinase" evidence="9">
    <location>
        <begin position="253"/>
        <end position="459"/>
    </location>
</feature>
<dbReference type="RefSeq" id="WP_345587250.1">
    <property type="nucleotide sequence ID" value="NZ_BAABJG010000006.1"/>
</dbReference>
<dbReference type="InterPro" id="IPR003661">
    <property type="entry name" value="HisK_dim/P_dom"/>
</dbReference>
<dbReference type="SMART" id="SM00388">
    <property type="entry name" value="HisKA"/>
    <property type="match status" value="1"/>
</dbReference>
<evidence type="ECO:0000259" key="10">
    <source>
        <dbReference type="PROSITE" id="PS50112"/>
    </source>
</evidence>
<reference evidence="12" key="1">
    <citation type="journal article" date="2019" name="Int. J. Syst. Evol. Microbiol.">
        <title>The Global Catalogue of Microorganisms (GCM) 10K type strain sequencing project: providing services to taxonomists for standard genome sequencing and annotation.</title>
        <authorList>
            <consortium name="The Broad Institute Genomics Platform"/>
            <consortium name="The Broad Institute Genome Sequencing Center for Infectious Disease"/>
            <person name="Wu L."/>
            <person name="Ma J."/>
        </authorList>
    </citation>
    <scope>NUCLEOTIDE SEQUENCE [LARGE SCALE GENOMIC DNA]</scope>
    <source>
        <strain evidence="12">CCUG 53270</strain>
    </source>
</reference>
<feature type="domain" description="PAS" evidence="10">
    <location>
        <begin position="3"/>
        <end position="54"/>
    </location>
</feature>
<organism evidence="11 12">
    <name type="scientific">Paenibacillus vulneris</name>
    <dbReference type="NCBI Taxonomy" id="1133364"/>
    <lineage>
        <taxon>Bacteria</taxon>
        <taxon>Bacillati</taxon>
        <taxon>Bacillota</taxon>
        <taxon>Bacilli</taxon>
        <taxon>Bacillales</taxon>
        <taxon>Paenibacillaceae</taxon>
        <taxon>Paenibacillus</taxon>
    </lineage>
</organism>
<dbReference type="EC" id="2.7.13.3" evidence="2"/>
<keyword evidence="6" id="KW-0418">Kinase</keyword>
<dbReference type="InterPro" id="IPR013656">
    <property type="entry name" value="PAS_4"/>
</dbReference>
<evidence type="ECO:0000256" key="5">
    <source>
        <dbReference type="ARBA" id="ARBA00022741"/>
    </source>
</evidence>
<dbReference type="Gene3D" id="1.10.287.130">
    <property type="match status" value="1"/>
</dbReference>
<comment type="catalytic activity">
    <reaction evidence="1">
        <text>ATP + protein L-histidine = ADP + protein N-phospho-L-histidine.</text>
        <dbReference type="EC" id="2.7.13.3"/>
    </reaction>
</comment>
<dbReference type="SUPFAM" id="SSF55785">
    <property type="entry name" value="PYP-like sensor domain (PAS domain)"/>
    <property type="match status" value="2"/>
</dbReference>
<dbReference type="PROSITE" id="PS50109">
    <property type="entry name" value="HIS_KIN"/>
    <property type="match status" value="1"/>
</dbReference>
<keyword evidence="12" id="KW-1185">Reference proteome</keyword>
<evidence type="ECO:0000256" key="1">
    <source>
        <dbReference type="ARBA" id="ARBA00000085"/>
    </source>
</evidence>
<dbReference type="CDD" id="cd00130">
    <property type="entry name" value="PAS"/>
    <property type="match status" value="2"/>
</dbReference>
<dbReference type="Pfam" id="PF02518">
    <property type="entry name" value="HATPase_c"/>
    <property type="match status" value="1"/>
</dbReference>
<dbReference type="InterPro" id="IPR000014">
    <property type="entry name" value="PAS"/>
</dbReference>
<comment type="caution">
    <text evidence="11">The sequence shown here is derived from an EMBL/GenBank/DDBJ whole genome shotgun (WGS) entry which is preliminary data.</text>
</comment>
<dbReference type="EMBL" id="JBHTLU010000013">
    <property type="protein sequence ID" value="MFD1220671.1"/>
    <property type="molecule type" value="Genomic_DNA"/>
</dbReference>
<protein>
    <recommendedName>
        <fullName evidence="2">histidine kinase</fullName>
        <ecNumber evidence="2">2.7.13.3</ecNumber>
    </recommendedName>
</protein>
<dbReference type="CDD" id="cd00075">
    <property type="entry name" value="HATPase"/>
    <property type="match status" value="1"/>
</dbReference>